<dbReference type="GO" id="GO:0003755">
    <property type="term" value="F:peptidyl-prolyl cis-trans isomerase activity"/>
    <property type="evidence" value="ECO:0007669"/>
    <property type="project" value="UniProtKB-EC"/>
</dbReference>
<dbReference type="RefSeq" id="WP_261199644.1">
    <property type="nucleotide sequence ID" value="NZ_JAMXFA010000065.1"/>
</dbReference>
<reference evidence="17 18" key="1">
    <citation type="journal article" date="2022" name="Front. Microbiol.">
        <title>High genomic differentiation and limited gene flow indicate recent cryptic speciation within the genus Laspinema (cyanobacteria).</title>
        <authorList>
            <person name="Stanojkovic A."/>
            <person name="Skoupy S."/>
            <person name="Skaloud P."/>
            <person name="Dvorak P."/>
        </authorList>
    </citation>
    <scope>NUCLEOTIDE SEQUENCE [LARGE SCALE GENOMIC DNA]</scope>
    <source>
        <strain evidence="17 18">D3b</strain>
    </source>
</reference>
<keyword evidence="11" id="KW-0963">Cytoplasm</keyword>
<comment type="function">
    <text evidence="11">Involved in protein export. Acts as a chaperone by maintaining the newly synthesized protein in an open conformation. Functions as a peptidyl-prolyl cis-trans isomerase.</text>
</comment>
<evidence type="ECO:0000256" key="15">
    <source>
        <dbReference type="SAM" id="MobiDB-lite"/>
    </source>
</evidence>
<evidence type="ECO:0000313" key="18">
    <source>
        <dbReference type="Proteomes" id="UP001525961"/>
    </source>
</evidence>
<dbReference type="InterPro" id="IPR008881">
    <property type="entry name" value="Trigger_fac_ribosome-bd_bac"/>
</dbReference>
<proteinExistence type="inferred from homology"/>
<evidence type="ECO:0000256" key="10">
    <source>
        <dbReference type="ARBA" id="ARBA00029986"/>
    </source>
</evidence>
<feature type="coiled-coil region" evidence="14">
    <location>
        <begin position="266"/>
        <end position="296"/>
    </location>
</feature>
<comment type="caution">
    <text evidence="17">The sequence shown here is derived from an EMBL/GenBank/DDBJ whole genome shotgun (WGS) entry which is preliminary data.</text>
</comment>
<dbReference type="PROSITE" id="PS50059">
    <property type="entry name" value="FKBP_PPIASE"/>
    <property type="match status" value="1"/>
</dbReference>
<evidence type="ECO:0000256" key="12">
    <source>
        <dbReference type="PROSITE-ProRule" id="PRU00277"/>
    </source>
</evidence>
<keyword evidence="6 11" id="KW-0697">Rotamase</keyword>
<dbReference type="InterPro" id="IPR037041">
    <property type="entry name" value="Trigger_fac_C_sf"/>
</dbReference>
<dbReference type="SUPFAM" id="SSF102735">
    <property type="entry name" value="Trigger factor ribosome-binding domain"/>
    <property type="match status" value="1"/>
</dbReference>
<evidence type="ECO:0000256" key="9">
    <source>
        <dbReference type="ARBA" id="ARBA00023306"/>
    </source>
</evidence>
<dbReference type="NCBIfam" id="TIGR00115">
    <property type="entry name" value="tig"/>
    <property type="match status" value="1"/>
</dbReference>
<comment type="domain">
    <text evidence="11">Consists of 3 domains; the N-terminus binds the ribosome, the middle domain has PPIase activity, while the C-terminus has intrinsic chaperone activity on its own.</text>
</comment>
<evidence type="ECO:0000256" key="2">
    <source>
        <dbReference type="ARBA" id="ARBA00005464"/>
    </source>
</evidence>
<feature type="compositionally biased region" description="Acidic residues" evidence="15">
    <location>
        <begin position="460"/>
        <end position="477"/>
    </location>
</feature>
<keyword evidence="5 11" id="KW-0132">Cell division</keyword>
<dbReference type="Pfam" id="PF05698">
    <property type="entry name" value="Trigger_C"/>
    <property type="match status" value="1"/>
</dbReference>
<keyword evidence="9 11" id="KW-0131">Cell cycle</keyword>
<feature type="region of interest" description="Disordered" evidence="15">
    <location>
        <begin position="456"/>
        <end position="477"/>
    </location>
</feature>
<dbReference type="Pfam" id="PF00254">
    <property type="entry name" value="FKBP_C"/>
    <property type="match status" value="1"/>
</dbReference>
<evidence type="ECO:0000256" key="6">
    <source>
        <dbReference type="ARBA" id="ARBA00023110"/>
    </source>
</evidence>
<dbReference type="InterPro" id="IPR027304">
    <property type="entry name" value="Trigger_fact/SurA_dom_sf"/>
</dbReference>
<comment type="similarity">
    <text evidence="2 11 13">Belongs to the FKBP-type PPIase family. Tig subfamily.</text>
</comment>
<dbReference type="SUPFAM" id="SSF54534">
    <property type="entry name" value="FKBP-like"/>
    <property type="match status" value="1"/>
</dbReference>
<name>A0ABT2NJA5_9CYAN</name>
<dbReference type="InterPro" id="IPR001179">
    <property type="entry name" value="PPIase_FKBP_dom"/>
</dbReference>
<evidence type="ECO:0000256" key="3">
    <source>
        <dbReference type="ARBA" id="ARBA00013194"/>
    </source>
</evidence>
<dbReference type="HAMAP" id="MF_00303">
    <property type="entry name" value="Trigger_factor_Tig"/>
    <property type="match status" value="1"/>
</dbReference>
<dbReference type="PIRSF" id="PIRSF003095">
    <property type="entry name" value="Trigger_factor"/>
    <property type="match status" value="1"/>
</dbReference>
<evidence type="ECO:0000259" key="16">
    <source>
        <dbReference type="PROSITE" id="PS50059"/>
    </source>
</evidence>
<evidence type="ECO:0000256" key="1">
    <source>
        <dbReference type="ARBA" id="ARBA00000971"/>
    </source>
</evidence>
<dbReference type="Gene3D" id="3.10.50.40">
    <property type="match status" value="1"/>
</dbReference>
<evidence type="ECO:0000256" key="7">
    <source>
        <dbReference type="ARBA" id="ARBA00023186"/>
    </source>
</evidence>
<dbReference type="Proteomes" id="UP001525961">
    <property type="component" value="Unassembled WGS sequence"/>
</dbReference>
<evidence type="ECO:0000256" key="13">
    <source>
        <dbReference type="RuleBase" id="RU003914"/>
    </source>
</evidence>
<dbReference type="PANTHER" id="PTHR30560:SF3">
    <property type="entry name" value="TRIGGER FACTOR-LIKE PROTEIN TIG, CHLOROPLASTIC"/>
    <property type="match status" value="1"/>
</dbReference>
<protein>
    <recommendedName>
        <fullName evidence="4 11">Trigger factor</fullName>
        <shortName evidence="11">TF</shortName>
        <ecNumber evidence="3 11">5.2.1.8</ecNumber>
    </recommendedName>
    <alternativeName>
        <fullName evidence="10 11">PPIase</fullName>
    </alternativeName>
</protein>
<dbReference type="SUPFAM" id="SSF109998">
    <property type="entry name" value="Triger factor/SurA peptide-binding domain-like"/>
    <property type="match status" value="1"/>
</dbReference>
<dbReference type="InterPro" id="IPR036611">
    <property type="entry name" value="Trigger_fac_ribosome-bd_sf"/>
</dbReference>
<organism evidence="17 18">
    <name type="scientific">Laspinema olomoucense D3b</name>
    <dbReference type="NCBI Taxonomy" id="2953688"/>
    <lineage>
        <taxon>Bacteria</taxon>
        <taxon>Bacillati</taxon>
        <taxon>Cyanobacteriota</taxon>
        <taxon>Cyanophyceae</taxon>
        <taxon>Oscillatoriophycideae</taxon>
        <taxon>Oscillatoriales</taxon>
        <taxon>Laspinemataceae</taxon>
        <taxon>Laspinema</taxon>
        <taxon>Laspinema olomoucense</taxon>
    </lineage>
</organism>
<dbReference type="InterPro" id="IPR008880">
    <property type="entry name" value="Trigger_fac_C"/>
</dbReference>
<gene>
    <name evidence="11 17" type="primary">tig</name>
    <name evidence="17" type="ORF">NG792_27180</name>
</gene>
<comment type="subcellular location">
    <subcellularLocation>
        <location evidence="11">Cytoplasm</location>
    </subcellularLocation>
    <text evidence="11">About half TF is bound to the ribosome near the polypeptide exit tunnel while the other half is free in the cytoplasm.</text>
</comment>
<feature type="domain" description="PPIase FKBP-type" evidence="16">
    <location>
        <begin position="169"/>
        <end position="263"/>
    </location>
</feature>
<dbReference type="InterPro" id="IPR046357">
    <property type="entry name" value="PPIase_dom_sf"/>
</dbReference>
<evidence type="ECO:0000256" key="8">
    <source>
        <dbReference type="ARBA" id="ARBA00023235"/>
    </source>
</evidence>
<evidence type="ECO:0000256" key="4">
    <source>
        <dbReference type="ARBA" id="ARBA00016902"/>
    </source>
</evidence>
<dbReference type="EMBL" id="JAMXFA010000065">
    <property type="protein sequence ID" value="MCT7981410.1"/>
    <property type="molecule type" value="Genomic_DNA"/>
</dbReference>
<sequence>MKVTQEKLPASKLGLEIEVTPDMSQKAYEQVIQQFSRQASIPGFRKGKVPRSVLLQRMGTSRIKAAAVEDLIQNCLEKVVKEEEIPALGNFQLISSFDELVSQYEPGEPLVFSVSVDVPPEVTLSDYTGLAIRAEEIKYDPADVDQFLEERRKEQATLIPVEERAAQAEDIAIVDYVGKIINEAGGEPQPLPGGEAENFQIELSEGRFIKGFVEGIIGLKVGETKELNVPFPEDYPNEDLAGKEAIFTITVKELKEKELPDLDDDFAQAVSEYQTLAELRESLEKQYQEKADRETKANKHEALVEAIEKIVEVEIPETLIDRELDNILQQSMMQLANYGIDVKKLYTKETVAALRQQSQPEAITNLRKSFALKEVAARESLSVTTEEINARIEELKDRLPPDVDRDRLNSALESEMLKEKALDWLEERANIELLPAGTLEAEAAAAAAEAAAAEAKLAEGEESAGEVVEVEATDSPE</sequence>
<evidence type="ECO:0000256" key="11">
    <source>
        <dbReference type="HAMAP-Rule" id="MF_00303"/>
    </source>
</evidence>
<keyword evidence="18" id="KW-1185">Reference proteome</keyword>
<dbReference type="Gene3D" id="3.30.70.1050">
    <property type="entry name" value="Trigger factor ribosome-binding domain"/>
    <property type="match status" value="1"/>
</dbReference>
<evidence type="ECO:0000256" key="5">
    <source>
        <dbReference type="ARBA" id="ARBA00022618"/>
    </source>
</evidence>
<dbReference type="Pfam" id="PF05697">
    <property type="entry name" value="Trigger_N"/>
    <property type="match status" value="1"/>
</dbReference>
<dbReference type="EC" id="5.2.1.8" evidence="3 11"/>
<dbReference type="InterPro" id="IPR005215">
    <property type="entry name" value="Trig_fac"/>
</dbReference>
<accession>A0ABT2NJA5</accession>
<comment type="catalytic activity">
    <reaction evidence="1 11 12">
        <text>[protein]-peptidylproline (omega=180) = [protein]-peptidylproline (omega=0)</text>
        <dbReference type="Rhea" id="RHEA:16237"/>
        <dbReference type="Rhea" id="RHEA-COMP:10747"/>
        <dbReference type="Rhea" id="RHEA-COMP:10748"/>
        <dbReference type="ChEBI" id="CHEBI:83833"/>
        <dbReference type="ChEBI" id="CHEBI:83834"/>
        <dbReference type="EC" id="5.2.1.8"/>
    </reaction>
</comment>
<evidence type="ECO:0000313" key="17">
    <source>
        <dbReference type="EMBL" id="MCT7981410.1"/>
    </source>
</evidence>
<dbReference type="PANTHER" id="PTHR30560">
    <property type="entry name" value="TRIGGER FACTOR CHAPERONE AND PEPTIDYL-PROLYL CIS/TRANS ISOMERASE"/>
    <property type="match status" value="1"/>
</dbReference>
<keyword evidence="14" id="KW-0175">Coiled coil</keyword>
<evidence type="ECO:0000256" key="14">
    <source>
        <dbReference type="SAM" id="Coils"/>
    </source>
</evidence>
<dbReference type="Gene3D" id="1.10.3120.10">
    <property type="entry name" value="Trigger factor, C-terminal domain"/>
    <property type="match status" value="1"/>
</dbReference>
<keyword evidence="8 11" id="KW-0413">Isomerase</keyword>
<keyword evidence="7 11" id="KW-0143">Chaperone</keyword>